<name>A0A7Y6DXZ2_9CELL</name>
<organism evidence="2 3">
    <name type="scientific">Cellulomonas humilata</name>
    <dbReference type="NCBI Taxonomy" id="144055"/>
    <lineage>
        <taxon>Bacteria</taxon>
        <taxon>Bacillati</taxon>
        <taxon>Actinomycetota</taxon>
        <taxon>Actinomycetes</taxon>
        <taxon>Micrococcales</taxon>
        <taxon>Cellulomonadaceae</taxon>
        <taxon>Cellulomonas</taxon>
    </lineage>
</organism>
<sequence>MANDPNKTIPTDVAVDAFLETVENPVRRRDAIRLVELMTRVTGEQPRMWGPTIVGFGAYHYQYASGRQGDAIAAGFSPRKAAMTVYLADGVEAHAGLLADLGPHTTGASCLYIKNLDTIDLGVLEEAVRRSYATVSAESFGTDAG</sequence>
<proteinExistence type="predicted"/>
<dbReference type="AlphaFoldDB" id="A0A7Y6DXZ2"/>
<keyword evidence="3" id="KW-1185">Reference proteome</keyword>
<reference evidence="2 3" key="1">
    <citation type="submission" date="2020-05" db="EMBL/GenBank/DDBJ databases">
        <title>Genome Sequencing of Type Strains.</title>
        <authorList>
            <person name="Lemaire J.F."/>
            <person name="Inderbitzin P."/>
            <person name="Gregorio O.A."/>
            <person name="Collins S.B."/>
            <person name="Wespe N."/>
            <person name="Knight-Connoni V."/>
        </authorList>
    </citation>
    <scope>NUCLEOTIDE SEQUENCE [LARGE SCALE GENOMIC DNA]</scope>
    <source>
        <strain evidence="2 3">ATCC 25174</strain>
    </source>
</reference>
<gene>
    <name evidence="2" type="ORF">HP550_11585</name>
</gene>
<dbReference type="Pfam" id="PF08818">
    <property type="entry name" value="DUF1801"/>
    <property type="match status" value="1"/>
</dbReference>
<evidence type="ECO:0000313" key="2">
    <source>
        <dbReference type="EMBL" id="NUU17890.1"/>
    </source>
</evidence>
<evidence type="ECO:0000313" key="3">
    <source>
        <dbReference type="Proteomes" id="UP000565724"/>
    </source>
</evidence>
<dbReference type="Proteomes" id="UP000565724">
    <property type="component" value="Unassembled WGS sequence"/>
</dbReference>
<feature type="domain" description="YdhG-like" evidence="1">
    <location>
        <begin position="27"/>
        <end position="130"/>
    </location>
</feature>
<dbReference type="RefSeq" id="WP_175347846.1">
    <property type="nucleotide sequence ID" value="NZ_JABMCI010000065.1"/>
</dbReference>
<dbReference type="InterPro" id="IPR014922">
    <property type="entry name" value="YdhG-like"/>
</dbReference>
<accession>A0A7Y6DXZ2</accession>
<evidence type="ECO:0000259" key="1">
    <source>
        <dbReference type="Pfam" id="PF08818"/>
    </source>
</evidence>
<comment type="caution">
    <text evidence="2">The sequence shown here is derived from an EMBL/GenBank/DDBJ whole genome shotgun (WGS) entry which is preliminary data.</text>
</comment>
<protein>
    <submittedName>
        <fullName evidence="2">DUF1801 domain-containing protein</fullName>
    </submittedName>
</protein>
<dbReference type="EMBL" id="JABMCI010000065">
    <property type="protein sequence ID" value="NUU17890.1"/>
    <property type="molecule type" value="Genomic_DNA"/>
</dbReference>